<dbReference type="EMBL" id="JAAALK010000085">
    <property type="protein sequence ID" value="KAG8083446.1"/>
    <property type="molecule type" value="Genomic_DNA"/>
</dbReference>
<gene>
    <name evidence="1" type="ORF">GUJ93_ZPchr0015g6628</name>
</gene>
<reference evidence="1" key="2">
    <citation type="submission" date="2021-02" db="EMBL/GenBank/DDBJ databases">
        <authorList>
            <person name="Kimball J.A."/>
            <person name="Haas M.W."/>
            <person name="Macchietto M."/>
            <person name="Kono T."/>
            <person name="Duquette J."/>
            <person name="Shao M."/>
        </authorList>
    </citation>
    <scope>NUCLEOTIDE SEQUENCE</scope>
    <source>
        <tissue evidence="1">Fresh leaf tissue</tissue>
    </source>
</reference>
<dbReference type="Proteomes" id="UP000729402">
    <property type="component" value="Unassembled WGS sequence"/>
</dbReference>
<evidence type="ECO:0000313" key="1">
    <source>
        <dbReference type="EMBL" id="KAG8083446.1"/>
    </source>
</evidence>
<comment type="caution">
    <text evidence="1">The sequence shown here is derived from an EMBL/GenBank/DDBJ whole genome shotgun (WGS) entry which is preliminary data.</text>
</comment>
<protein>
    <submittedName>
        <fullName evidence="1">Uncharacterized protein</fullName>
    </submittedName>
</protein>
<proteinExistence type="predicted"/>
<sequence>MKTRFPPTMGILTHLLAKCFLGSRPGSRNGRINKTATDTNYTSQMLILDWLLELILLIYGYKEAIGGITKRMGAGMENFICKEFQDHLLVYSTWKSLRKYNLS</sequence>
<organism evidence="1 2">
    <name type="scientific">Zizania palustris</name>
    <name type="common">Northern wild rice</name>
    <dbReference type="NCBI Taxonomy" id="103762"/>
    <lineage>
        <taxon>Eukaryota</taxon>
        <taxon>Viridiplantae</taxon>
        <taxon>Streptophyta</taxon>
        <taxon>Embryophyta</taxon>
        <taxon>Tracheophyta</taxon>
        <taxon>Spermatophyta</taxon>
        <taxon>Magnoliopsida</taxon>
        <taxon>Liliopsida</taxon>
        <taxon>Poales</taxon>
        <taxon>Poaceae</taxon>
        <taxon>BOP clade</taxon>
        <taxon>Oryzoideae</taxon>
        <taxon>Oryzeae</taxon>
        <taxon>Zizaniinae</taxon>
        <taxon>Zizania</taxon>
    </lineage>
</organism>
<evidence type="ECO:0000313" key="2">
    <source>
        <dbReference type="Proteomes" id="UP000729402"/>
    </source>
</evidence>
<dbReference type="AlphaFoldDB" id="A0A8J5W113"/>
<keyword evidence="2" id="KW-1185">Reference proteome</keyword>
<accession>A0A8J5W113</accession>
<name>A0A8J5W113_ZIZPA</name>
<reference evidence="1" key="1">
    <citation type="journal article" date="2021" name="bioRxiv">
        <title>Whole Genome Assembly and Annotation of Northern Wild Rice, Zizania palustris L., Supports a Whole Genome Duplication in the Zizania Genus.</title>
        <authorList>
            <person name="Haas M."/>
            <person name="Kono T."/>
            <person name="Macchietto M."/>
            <person name="Millas R."/>
            <person name="McGilp L."/>
            <person name="Shao M."/>
            <person name="Duquette J."/>
            <person name="Hirsch C.N."/>
            <person name="Kimball J."/>
        </authorList>
    </citation>
    <scope>NUCLEOTIDE SEQUENCE</scope>
    <source>
        <tissue evidence="1">Fresh leaf tissue</tissue>
    </source>
</reference>